<dbReference type="InterPro" id="IPR057113">
    <property type="entry name" value="Phage_H_T_join_N"/>
</dbReference>
<dbReference type="Pfam" id="PF24214">
    <property type="entry name" value="Phage_H_T_join_2"/>
    <property type="match status" value="1"/>
</dbReference>
<evidence type="ECO:0000313" key="2">
    <source>
        <dbReference type="EMBL" id="DAE26527.1"/>
    </source>
</evidence>
<accession>A0A8S5R512</accession>
<protein>
    <recommendedName>
        <fullName evidence="1">Putative phage head-tail joining protein N-terminal domain-containing protein</fullName>
    </recommendedName>
</protein>
<dbReference type="EMBL" id="BK015820">
    <property type="protein sequence ID" value="DAE26527.1"/>
    <property type="molecule type" value="Genomic_DNA"/>
</dbReference>
<name>A0A8S5R512_9CAUD</name>
<evidence type="ECO:0000259" key="1">
    <source>
        <dbReference type="Pfam" id="PF24214"/>
    </source>
</evidence>
<sequence>MALVINEKKMVDDNMFGFEERVKSPLTRFSEKTFTPVEYYHINNVESTADAGFEDIEEILGERSPLRFRVIHDFPLYGLEGINLDISEEDVGLDSEYSSEATILPGTITPYQNDFFVLKQLKEKFVFRVTEVQHDTIMTDNFWKINFQLEYIDVEKQESLDKQTTEKYSCLMENIGTDERCIIEDEYYEEMRKIDKMYQSIVDTYTTIFYVKKYNCLLGDLNPVTKIYDPFQTEFIMKHQLLRVNNQLDNLVFTEQFSDSRRKLKYERTIYRFIETRDLSRLTRFPFCTFLGINNRSTAFYRWVDKHVKILDIEPNMGQDALCLLTDDSVNTIRMNYPTDSKYLALIANYIRNDQMSLNEIDLGLEDEILNALDANIEIFFFTPIILYIIKDVMHKFVLRQKEKEH</sequence>
<organism evidence="2">
    <name type="scientific">Myoviridae sp. ctaOv25</name>
    <dbReference type="NCBI Taxonomy" id="2827290"/>
    <lineage>
        <taxon>Viruses</taxon>
        <taxon>Duplodnaviria</taxon>
        <taxon>Heunggongvirae</taxon>
        <taxon>Uroviricota</taxon>
        <taxon>Caudoviricetes</taxon>
    </lineage>
</organism>
<reference evidence="2" key="1">
    <citation type="journal article" date="2021" name="Proc. Natl. Acad. Sci. U.S.A.">
        <title>A Catalog of Tens of Thousands of Viruses from Human Metagenomes Reveals Hidden Associations with Chronic Diseases.</title>
        <authorList>
            <person name="Tisza M.J."/>
            <person name="Buck C.B."/>
        </authorList>
    </citation>
    <scope>NUCLEOTIDE SEQUENCE</scope>
    <source>
        <strain evidence="2">CtaOv25</strain>
    </source>
</reference>
<feature type="domain" description="Putative phage head-tail joining protein N-terminal" evidence="1">
    <location>
        <begin position="21"/>
        <end position="183"/>
    </location>
</feature>
<proteinExistence type="predicted"/>